<sequence length="267" mass="30151">MAHIFTSLRHPVEKLMEAEYFFKRSINLDGLEFQFVLNAFLSASRSVTFVLQKAMSGVDGFSTWYGLQQSEMKSDSSMRFFVELRNLTQKEGPVSYIGGFLPNGLCTYRFVGYSQKVPPELKERDIRECCSEQLMKLATLLLKCQQAFPFASCPAQAFTIEGKNSLGYNWDDVTTALGLPDGYIDVVDIPDADKLRILSKDIEAVDMATIKRIAAGKFFQDGDIFPFKNPTHDGLIDRMADLMSSELNMQPHTAFISAIMRKIEDKD</sequence>
<dbReference type="AlphaFoldDB" id="A0A483KAB8"/>
<dbReference type="EMBL" id="SDCO01000012">
    <property type="protein sequence ID" value="TCX59717.1"/>
    <property type="molecule type" value="Genomic_DNA"/>
</dbReference>
<protein>
    <submittedName>
        <fullName evidence="1">Uncharacterized protein</fullName>
    </submittedName>
</protein>
<proteinExistence type="predicted"/>
<evidence type="ECO:0000313" key="1">
    <source>
        <dbReference type="EMBL" id="TCX59717.1"/>
    </source>
</evidence>
<reference evidence="1" key="1">
    <citation type="submission" date="2019-01" db="EMBL/GenBank/DDBJ databases">
        <authorList>
            <person name="Lista F."/>
            <person name="Anselmo A."/>
        </authorList>
    </citation>
    <scope>NUCLEOTIDE SEQUENCE</scope>
    <source>
        <strain evidence="1">8S</strain>
    </source>
</reference>
<accession>A0A483KAB8</accession>
<comment type="caution">
    <text evidence="1">The sequence shown here is derived from an EMBL/GenBank/DDBJ whole genome shotgun (WGS) entry which is preliminary data.</text>
</comment>
<name>A0A483KAB8_9ENTR</name>
<organism evidence="1">
    <name type="scientific">Klebsiella quasipneumoniae</name>
    <dbReference type="NCBI Taxonomy" id="1463165"/>
    <lineage>
        <taxon>Bacteria</taxon>
        <taxon>Pseudomonadati</taxon>
        <taxon>Pseudomonadota</taxon>
        <taxon>Gammaproteobacteria</taxon>
        <taxon>Enterobacterales</taxon>
        <taxon>Enterobacteriaceae</taxon>
        <taxon>Klebsiella/Raoultella group</taxon>
        <taxon>Klebsiella</taxon>
        <taxon>Klebsiella pneumoniae complex</taxon>
    </lineage>
</organism>
<gene>
    <name evidence="1" type="ORF">ETE84_19475</name>
</gene>